<sequence>MGDLRSCKQNPPQEQPMSSSQQKMHLPGVFLHLKQKDPWKCVKSAKPAYLPNSIWQRVLCLPFHFQVLHAFLSSSGIALCGQIFSSKDQPKSNEEEPELDNCCAKENSRIARIKADNFGRSPQQTKGGDQTKNAKPIGKSLLTQVSN</sequence>
<organism evidence="2 3">
    <name type="scientific">Halteria grandinella</name>
    <dbReference type="NCBI Taxonomy" id="5974"/>
    <lineage>
        <taxon>Eukaryota</taxon>
        <taxon>Sar</taxon>
        <taxon>Alveolata</taxon>
        <taxon>Ciliophora</taxon>
        <taxon>Intramacronucleata</taxon>
        <taxon>Spirotrichea</taxon>
        <taxon>Stichotrichia</taxon>
        <taxon>Sporadotrichida</taxon>
        <taxon>Halteriidae</taxon>
        <taxon>Halteria</taxon>
    </lineage>
</organism>
<gene>
    <name evidence="2" type="ORF">FGO68_gene15174</name>
</gene>
<comment type="caution">
    <text evidence="2">The sequence shown here is derived from an EMBL/GenBank/DDBJ whole genome shotgun (WGS) entry which is preliminary data.</text>
</comment>
<protein>
    <submittedName>
        <fullName evidence="2">Uncharacterized protein</fullName>
    </submittedName>
</protein>
<evidence type="ECO:0000313" key="2">
    <source>
        <dbReference type="EMBL" id="TNV70622.1"/>
    </source>
</evidence>
<reference evidence="2" key="1">
    <citation type="submission" date="2019-06" db="EMBL/GenBank/DDBJ databases">
        <authorList>
            <person name="Zheng W."/>
        </authorList>
    </citation>
    <scope>NUCLEOTIDE SEQUENCE</scope>
    <source>
        <strain evidence="2">QDHG01</strain>
    </source>
</reference>
<evidence type="ECO:0000256" key="1">
    <source>
        <dbReference type="SAM" id="MobiDB-lite"/>
    </source>
</evidence>
<feature type="compositionally biased region" description="Polar residues" evidence="1">
    <location>
        <begin position="120"/>
        <end position="133"/>
    </location>
</feature>
<feature type="region of interest" description="Disordered" evidence="1">
    <location>
        <begin position="114"/>
        <end position="147"/>
    </location>
</feature>
<dbReference type="Proteomes" id="UP000785679">
    <property type="component" value="Unassembled WGS sequence"/>
</dbReference>
<name>A0A8J8STP2_HALGN</name>
<dbReference type="EMBL" id="RRYP01034788">
    <property type="protein sequence ID" value="TNV70622.1"/>
    <property type="molecule type" value="Genomic_DNA"/>
</dbReference>
<accession>A0A8J8STP2</accession>
<keyword evidence="3" id="KW-1185">Reference proteome</keyword>
<evidence type="ECO:0000313" key="3">
    <source>
        <dbReference type="Proteomes" id="UP000785679"/>
    </source>
</evidence>
<feature type="compositionally biased region" description="Low complexity" evidence="1">
    <location>
        <begin position="9"/>
        <end position="22"/>
    </location>
</feature>
<dbReference type="AlphaFoldDB" id="A0A8J8STP2"/>
<feature type="region of interest" description="Disordered" evidence="1">
    <location>
        <begin position="1"/>
        <end position="22"/>
    </location>
</feature>
<proteinExistence type="predicted"/>